<proteinExistence type="inferred from homology"/>
<evidence type="ECO:0000256" key="1">
    <source>
        <dbReference type="ARBA" id="ARBA00009227"/>
    </source>
</evidence>
<dbReference type="InterPro" id="IPR023696">
    <property type="entry name" value="Ureohydrolase_dom_sf"/>
</dbReference>
<protein>
    <submittedName>
        <fullName evidence="5">Agmatinase</fullName>
        <ecNumber evidence="5">3.5.3.11</ecNumber>
    </submittedName>
</protein>
<reference evidence="5 6" key="1">
    <citation type="journal article" date="2021" name="Front. Microbiol.">
        <title>Aerobic Denitrification and Heterotrophic Sulfur Oxidation in the Genus Halomonas Revealed by Six Novel Species Characterizations and Genome-Based Analysis.</title>
        <authorList>
            <person name="Wang L."/>
            <person name="Shao Z."/>
        </authorList>
    </citation>
    <scope>NUCLEOTIDE SEQUENCE [LARGE SCALE GENOMIC DNA]</scope>
    <source>
        <strain evidence="5 6">MCCC 1A11036</strain>
    </source>
</reference>
<evidence type="ECO:0000256" key="3">
    <source>
        <dbReference type="ARBA" id="ARBA00022801"/>
    </source>
</evidence>
<keyword evidence="3 4" id="KW-0378">Hydrolase</keyword>
<dbReference type="Pfam" id="PF00491">
    <property type="entry name" value="Arginase"/>
    <property type="match status" value="1"/>
</dbReference>
<sequence>MSEAKFEQFEGYLHSGGFPGAFLNARRVVPSEETLAAHTGSVAFMGVPFDGMCISRTGTNHGPKAIREASEQFSSYNASLGIDLRDSFSLIDCGDALVIPGSAQKTFEKFESTLDVMYRHGILPVVFGGDHSVAIPNVRAFARHHRNPGLILVDSHFDTAEDLGGETLSHCCPITRAVDAGFDPRKIVILGINGWMNPRVEENYASRHGITVIHLEEIIEIGVAAAASKARSIVEEGTGGVYMTFDIDSIDAGAAPGTGVPAVGGLTSREAIALVRELGRAGGGLKGFDLMEVSPSYDHDAITSRLAVCLTLETLGAIAQARR</sequence>
<dbReference type="PRINTS" id="PR00116">
    <property type="entry name" value="ARGINASE"/>
</dbReference>
<dbReference type="InterPro" id="IPR006035">
    <property type="entry name" value="Ureohydrolase"/>
</dbReference>
<name>A0ABS9AI43_9GAMM</name>
<dbReference type="PANTHER" id="PTHR11358:SF26">
    <property type="entry name" value="GUANIDINO ACID HYDROLASE, MITOCHONDRIAL"/>
    <property type="match status" value="1"/>
</dbReference>
<dbReference type="CDD" id="cd09990">
    <property type="entry name" value="Agmatinase-like"/>
    <property type="match status" value="1"/>
</dbReference>
<evidence type="ECO:0000256" key="2">
    <source>
        <dbReference type="ARBA" id="ARBA00022723"/>
    </source>
</evidence>
<evidence type="ECO:0000313" key="6">
    <source>
        <dbReference type="Proteomes" id="UP001320122"/>
    </source>
</evidence>
<dbReference type="Gene3D" id="3.40.800.10">
    <property type="entry name" value="Ureohydrolase domain"/>
    <property type="match status" value="1"/>
</dbReference>
<accession>A0ABS9AI43</accession>
<evidence type="ECO:0000256" key="4">
    <source>
        <dbReference type="RuleBase" id="RU003684"/>
    </source>
</evidence>
<dbReference type="PROSITE" id="PS51409">
    <property type="entry name" value="ARGINASE_2"/>
    <property type="match status" value="1"/>
</dbReference>
<dbReference type="PANTHER" id="PTHR11358">
    <property type="entry name" value="ARGINASE/AGMATINASE"/>
    <property type="match status" value="1"/>
</dbReference>
<dbReference type="NCBIfam" id="TIGR01230">
    <property type="entry name" value="agmatinase"/>
    <property type="match status" value="1"/>
</dbReference>
<comment type="similarity">
    <text evidence="1">Belongs to the arginase family. Agmatinase subfamily.</text>
</comment>
<gene>
    <name evidence="5" type="primary">speB</name>
    <name evidence="5" type="ORF">HOP51_14645</name>
</gene>
<keyword evidence="6" id="KW-1185">Reference proteome</keyword>
<evidence type="ECO:0000313" key="5">
    <source>
        <dbReference type="EMBL" id="MCE8021337.1"/>
    </source>
</evidence>
<organism evidence="5 6">
    <name type="scientific">Billgrantia zhangzhouensis</name>
    <dbReference type="NCBI Taxonomy" id="2733481"/>
    <lineage>
        <taxon>Bacteria</taxon>
        <taxon>Pseudomonadati</taxon>
        <taxon>Pseudomonadota</taxon>
        <taxon>Gammaproteobacteria</taxon>
        <taxon>Oceanospirillales</taxon>
        <taxon>Halomonadaceae</taxon>
        <taxon>Billgrantia</taxon>
    </lineage>
</organism>
<comment type="caution">
    <text evidence="5">The sequence shown here is derived from an EMBL/GenBank/DDBJ whole genome shotgun (WGS) entry which is preliminary data.</text>
</comment>
<dbReference type="InterPro" id="IPR005925">
    <property type="entry name" value="Agmatinase-rel"/>
</dbReference>
<dbReference type="PIRSF" id="PIRSF036979">
    <property type="entry name" value="Arginase"/>
    <property type="match status" value="1"/>
</dbReference>
<dbReference type="EMBL" id="JABFTT010000011">
    <property type="protein sequence ID" value="MCE8021337.1"/>
    <property type="molecule type" value="Genomic_DNA"/>
</dbReference>
<dbReference type="GO" id="GO:0008783">
    <property type="term" value="F:agmatinase activity"/>
    <property type="evidence" value="ECO:0007669"/>
    <property type="project" value="UniProtKB-EC"/>
</dbReference>
<dbReference type="RefSeq" id="WP_234274658.1">
    <property type="nucleotide sequence ID" value="NZ_JABFTT010000011.1"/>
</dbReference>
<dbReference type="InterPro" id="IPR020855">
    <property type="entry name" value="Ureohydrolase_Mn_BS"/>
</dbReference>
<dbReference type="SUPFAM" id="SSF52768">
    <property type="entry name" value="Arginase/deacetylase"/>
    <property type="match status" value="1"/>
</dbReference>
<keyword evidence="2" id="KW-0479">Metal-binding</keyword>
<dbReference type="PROSITE" id="PS01053">
    <property type="entry name" value="ARGINASE_1"/>
    <property type="match status" value="1"/>
</dbReference>
<dbReference type="Proteomes" id="UP001320122">
    <property type="component" value="Unassembled WGS sequence"/>
</dbReference>
<dbReference type="EC" id="3.5.3.11" evidence="5"/>